<comment type="cofactor">
    <cofactor evidence="1 9 10 12">
        <name>FMN</name>
        <dbReference type="ChEBI" id="CHEBI:58210"/>
    </cofactor>
</comment>
<dbReference type="GO" id="GO:0102264">
    <property type="term" value="F:tRNA-dihydrouridine20 synthase activity"/>
    <property type="evidence" value="ECO:0007669"/>
    <property type="project" value="UniProtKB-EC"/>
</dbReference>
<proteinExistence type="inferred from homology"/>
<feature type="binding site" evidence="9 12">
    <location>
        <position position="133"/>
    </location>
    <ligand>
        <name>FMN</name>
        <dbReference type="ChEBI" id="CHEBI:58210"/>
    </ligand>
</feature>
<feature type="site" description="Interacts with tRNA" evidence="9">
    <location>
        <position position="91"/>
    </location>
</feature>
<dbReference type="AlphaFoldDB" id="A0A918NDP6"/>
<keyword evidence="2 9" id="KW-0820">tRNA-binding</keyword>
<evidence type="ECO:0000256" key="10">
    <source>
        <dbReference type="PIRNR" id="PIRNR006621"/>
    </source>
</evidence>
<evidence type="ECO:0000256" key="6">
    <source>
        <dbReference type="ARBA" id="ARBA00022857"/>
    </source>
</evidence>
<protein>
    <recommendedName>
        <fullName evidence="9">tRNA-dihydrouridine(20/20a) synthase</fullName>
        <ecNumber evidence="9">1.3.1.91</ecNumber>
    </recommendedName>
    <alternativeName>
        <fullName evidence="9">U20-specific dihydrouridine synthase</fullName>
        <shortName evidence="9">U20-specific Dus</shortName>
    </alternativeName>
    <alternativeName>
        <fullName evidence="9">tRNA-dihydrouridine synthase A</fullName>
    </alternativeName>
</protein>
<evidence type="ECO:0000313" key="15">
    <source>
        <dbReference type="Proteomes" id="UP000600865"/>
    </source>
</evidence>
<evidence type="ECO:0000256" key="12">
    <source>
        <dbReference type="PIRSR" id="PIRSR006621-2"/>
    </source>
</evidence>
<comment type="catalytic activity">
    <reaction evidence="9">
        <text>5,6-dihydrouridine(20) in tRNA + NADP(+) = uridine(20) in tRNA + NADPH + H(+)</text>
        <dbReference type="Rhea" id="RHEA:53336"/>
        <dbReference type="Rhea" id="RHEA-COMP:13533"/>
        <dbReference type="Rhea" id="RHEA-COMP:13534"/>
        <dbReference type="ChEBI" id="CHEBI:15378"/>
        <dbReference type="ChEBI" id="CHEBI:57783"/>
        <dbReference type="ChEBI" id="CHEBI:58349"/>
        <dbReference type="ChEBI" id="CHEBI:65315"/>
        <dbReference type="ChEBI" id="CHEBI:74443"/>
        <dbReference type="EC" id="1.3.1.91"/>
    </reaction>
</comment>
<dbReference type="InterPro" id="IPR004653">
    <property type="entry name" value="DusA"/>
</dbReference>
<evidence type="ECO:0000256" key="11">
    <source>
        <dbReference type="PIRSR" id="PIRSR006621-1"/>
    </source>
</evidence>
<dbReference type="RefSeq" id="WP_189581522.1">
    <property type="nucleotide sequence ID" value="NZ_BMYV01000001.1"/>
</dbReference>
<dbReference type="Pfam" id="PF01207">
    <property type="entry name" value="Dus"/>
    <property type="match status" value="1"/>
</dbReference>
<keyword evidence="3 9" id="KW-0285">Flavoprotein</keyword>
<accession>A0A918NDP6</accession>
<keyword evidence="7 9" id="KW-0694">RNA-binding</keyword>
<evidence type="ECO:0000259" key="13">
    <source>
        <dbReference type="Pfam" id="PF01207"/>
    </source>
</evidence>
<comment type="function">
    <text evidence="9">Catalyzes the synthesis of 5,6-dihydrouridine (D), a modified base found in the D-loop of most tRNAs, via the reduction of the C5-C6 double bond in target uridines. Specifically modifies U20 and U20a in tRNAs.</text>
</comment>
<reference evidence="14 15" key="1">
    <citation type="journal article" date="2014" name="Int. J. Syst. Evol. Microbiol.">
        <title>Complete genome sequence of Corynebacterium casei LMG S-19264T (=DSM 44701T), isolated from a smear-ripened cheese.</title>
        <authorList>
            <consortium name="US DOE Joint Genome Institute (JGI-PGF)"/>
            <person name="Walter F."/>
            <person name="Albersmeier A."/>
            <person name="Kalinowski J."/>
            <person name="Ruckert C."/>
        </authorList>
    </citation>
    <scope>NUCLEOTIDE SEQUENCE [LARGE SCALE GENOMIC DNA]</scope>
    <source>
        <strain evidence="14 15">KCTC 23968</strain>
    </source>
</reference>
<keyword evidence="4 9" id="KW-0288">FMN</keyword>
<feature type="binding site" evidence="9 12">
    <location>
        <begin position="228"/>
        <end position="229"/>
    </location>
    <ligand>
        <name>FMN</name>
        <dbReference type="ChEBI" id="CHEBI:58210"/>
    </ligand>
</feature>
<dbReference type="HAMAP" id="MF_02041">
    <property type="entry name" value="DusA_subfam"/>
    <property type="match status" value="1"/>
</dbReference>
<dbReference type="GO" id="GO:0010181">
    <property type="term" value="F:FMN binding"/>
    <property type="evidence" value="ECO:0007669"/>
    <property type="project" value="UniProtKB-UniRule"/>
</dbReference>
<dbReference type="PIRSF" id="PIRSF006621">
    <property type="entry name" value="Dus"/>
    <property type="match status" value="1"/>
</dbReference>
<keyword evidence="8 9" id="KW-0560">Oxidoreductase</keyword>
<dbReference type="GO" id="GO:0050660">
    <property type="term" value="F:flavin adenine dinucleotide binding"/>
    <property type="evidence" value="ECO:0007669"/>
    <property type="project" value="InterPro"/>
</dbReference>
<keyword evidence="12" id="KW-0547">Nucleotide-binding</keyword>
<keyword evidence="15" id="KW-1185">Reference proteome</keyword>
<comment type="similarity">
    <text evidence="10">Belongs to the dus family.</text>
</comment>
<dbReference type="PROSITE" id="PS01136">
    <property type="entry name" value="UPF0034"/>
    <property type="match status" value="1"/>
</dbReference>
<feature type="site" description="Interacts with tRNA; defines subfamily-specific binding signature" evidence="9">
    <location>
        <position position="177"/>
    </location>
</feature>
<feature type="binding site" evidence="9 12">
    <location>
        <position position="165"/>
    </location>
    <ligand>
        <name>FMN</name>
        <dbReference type="ChEBI" id="CHEBI:58210"/>
    </ligand>
</feature>
<dbReference type="InterPro" id="IPR001269">
    <property type="entry name" value="DUS_fam"/>
</dbReference>
<keyword evidence="5 9" id="KW-0819">tRNA processing</keyword>
<feature type="site" description="Interacts with tRNA; defines subfamily-specific binding signature" evidence="9">
    <location>
        <position position="294"/>
    </location>
</feature>
<feature type="binding site" evidence="9 12">
    <location>
        <position position="64"/>
    </location>
    <ligand>
        <name>FMN</name>
        <dbReference type="ChEBI" id="CHEBI:58210"/>
    </ligand>
</feature>
<dbReference type="EC" id="1.3.1.91" evidence="9"/>
<comment type="catalytic activity">
    <reaction evidence="9">
        <text>5,6-dihydrouridine(20a) in tRNA + NAD(+) = uridine(20a) in tRNA + NADH + H(+)</text>
        <dbReference type="Rhea" id="RHEA:53348"/>
        <dbReference type="Rhea" id="RHEA-COMP:13535"/>
        <dbReference type="Rhea" id="RHEA-COMP:13536"/>
        <dbReference type="ChEBI" id="CHEBI:15378"/>
        <dbReference type="ChEBI" id="CHEBI:57540"/>
        <dbReference type="ChEBI" id="CHEBI:57945"/>
        <dbReference type="ChEBI" id="CHEBI:65315"/>
        <dbReference type="ChEBI" id="CHEBI:74443"/>
    </reaction>
</comment>
<evidence type="ECO:0000256" key="9">
    <source>
        <dbReference type="HAMAP-Rule" id="MF_02041"/>
    </source>
</evidence>
<evidence type="ECO:0000256" key="2">
    <source>
        <dbReference type="ARBA" id="ARBA00022555"/>
    </source>
</evidence>
<dbReference type="Proteomes" id="UP000600865">
    <property type="component" value="Unassembled WGS sequence"/>
</dbReference>
<comment type="catalytic activity">
    <reaction evidence="9">
        <text>5,6-dihydrouridine(20a) in tRNA + NADP(+) = uridine(20a) in tRNA + NADPH + H(+)</text>
        <dbReference type="Rhea" id="RHEA:53344"/>
        <dbReference type="Rhea" id="RHEA-COMP:13535"/>
        <dbReference type="Rhea" id="RHEA-COMP:13536"/>
        <dbReference type="ChEBI" id="CHEBI:15378"/>
        <dbReference type="ChEBI" id="CHEBI:57783"/>
        <dbReference type="ChEBI" id="CHEBI:58349"/>
        <dbReference type="ChEBI" id="CHEBI:65315"/>
        <dbReference type="ChEBI" id="CHEBI:74443"/>
    </reaction>
</comment>
<feature type="site" description="Interacts with tRNA; defines subfamily-specific binding signature" evidence="9">
    <location>
        <position position="297"/>
    </location>
</feature>
<feature type="active site" description="Proton donor" evidence="9 11">
    <location>
        <position position="94"/>
    </location>
</feature>
<keyword evidence="6 9" id="KW-0521">NADP</keyword>
<evidence type="ECO:0000256" key="5">
    <source>
        <dbReference type="ARBA" id="ARBA00022694"/>
    </source>
</evidence>
<organism evidence="14 15">
    <name type="scientific">Litorimonas cladophorae</name>
    <dbReference type="NCBI Taxonomy" id="1220491"/>
    <lineage>
        <taxon>Bacteria</taxon>
        <taxon>Pseudomonadati</taxon>
        <taxon>Pseudomonadota</taxon>
        <taxon>Alphaproteobacteria</taxon>
        <taxon>Maricaulales</taxon>
        <taxon>Robiginitomaculaceae</taxon>
    </lineage>
</organism>
<evidence type="ECO:0000256" key="4">
    <source>
        <dbReference type="ARBA" id="ARBA00022643"/>
    </source>
</evidence>
<dbReference type="PANTHER" id="PTHR42907:SF1">
    <property type="entry name" value="FMN-LINKED OXIDOREDUCTASES SUPERFAMILY PROTEIN"/>
    <property type="match status" value="1"/>
</dbReference>
<dbReference type="InterPro" id="IPR018517">
    <property type="entry name" value="tRNA_hU_synthase_CS"/>
</dbReference>
<dbReference type="PANTHER" id="PTHR42907">
    <property type="entry name" value="FMN-LINKED OXIDOREDUCTASES SUPERFAMILY PROTEIN"/>
    <property type="match status" value="1"/>
</dbReference>
<evidence type="ECO:0000313" key="14">
    <source>
        <dbReference type="EMBL" id="GGX60359.1"/>
    </source>
</evidence>
<evidence type="ECO:0000256" key="3">
    <source>
        <dbReference type="ARBA" id="ARBA00022630"/>
    </source>
</evidence>
<dbReference type="Gene3D" id="1.20.120.1460">
    <property type="match status" value="1"/>
</dbReference>
<sequence length="328" mass="36202">MNTTPNISVAPMMDWTDRHCRWFHRQLSAQTRLYTEMVVADAVIHGPRDHLLGFHDIEHVVALQIGGSDPAKLAQATAIGAGYGYDEINLNVGCPSDRVQAGRFGATLMSEAPLVGECFRAMADATEVEVTVKCRLGIDDQDVHIELPRFIETVASAGCKTFIIHARKAWLKGLSPKDNRTIPPIDYNLVHAMKARFPDLEIIVNGQLEDVSHAAEIMGESLDGAMFGRAAYNTPWILTEVDSHWFAADSFQPSRLEIAERLIGYAESQEGSDRSTKALIRHVMGLFAGEPGARLWRRTLSENLSKKLPPSEILREGLSAMLDVSRAA</sequence>
<dbReference type="EMBL" id="BMYV01000001">
    <property type="protein sequence ID" value="GGX60359.1"/>
    <property type="molecule type" value="Genomic_DNA"/>
</dbReference>
<dbReference type="NCBIfam" id="NF008774">
    <property type="entry name" value="PRK11815.1"/>
    <property type="match status" value="1"/>
</dbReference>
<dbReference type="CDD" id="cd02801">
    <property type="entry name" value="DUS_like_FMN"/>
    <property type="match status" value="1"/>
</dbReference>
<feature type="site" description="Interacts with tRNA" evidence="9">
    <location>
        <position position="180"/>
    </location>
</feature>
<evidence type="ECO:0000256" key="1">
    <source>
        <dbReference type="ARBA" id="ARBA00001917"/>
    </source>
</evidence>
<evidence type="ECO:0000256" key="8">
    <source>
        <dbReference type="ARBA" id="ARBA00023002"/>
    </source>
</evidence>
<dbReference type="Gene3D" id="3.20.20.70">
    <property type="entry name" value="Aldolase class I"/>
    <property type="match status" value="1"/>
</dbReference>
<comment type="caution">
    <text evidence="14">The sequence shown here is derived from an EMBL/GenBank/DDBJ whole genome shotgun (WGS) entry which is preliminary data.</text>
</comment>
<comment type="caution">
    <text evidence="9">Lacks conserved residue(s) required for the propagation of feature annotation.</text>
</comment>
<name>A0A918NDP6_9PROT</name>
<comment type="catalytic activity">
    <reaction evidence="9">
        <text>5,6-dihydrouridine(20) in tRNA + NAD(+) = uridine(20) in tRNA + NADH + H(+)</text>
        <dbReference type="Rhea" id="RHEA:53340"/>
        <dbReference type="Rhea" id="RHEA-COMP:13533"/>
        <dbReference type="Rhea" id="RHEA-COMP:13534"/>
        <dbReference type="ChEBI" id="CHEBI:15378"/>
        <dbReference type="ChEBI" id="CHEBI:57540"/>
        <dbReference type="ChEBI" id="CHEBI:57945"/>
        <dbReference type="ChEBI" id="CHEBI:65315"/>
        <dbReference type="ChEBI" id="CHEBI:74443"/>
        <dbReference type="EC" id="1.3.1.91"/>
    </reaction>
</comment>
<dbReference type="InterPro" id="IPR035587">
    <property type="entry name" value="DUS-like_FMN-bd"/>
</dbReference>
<dbReference type="SUPFAM" id="SSF51395">
    <property type="entry name" value="FMN-linked oxidoreductases"/>
    <property type="match status" value="1"/>
</dbReference>
<feature type="domain" description="DUS-like FMN-binding" evidence="13">
    <location>
        <begin position="9"/>
        <end position="307"/>
    </location>
</feature>
<dbReference type="GO" id="GO:0000049">
    <property type="term" value="F:tRNA binding"/>
    <property type="evidence" value="ECO:0007669"/>
    <property type="project" value="UniProtKB-UniRule"/>
</dbReference>
<evidence type="ECO:0000256" key="7">
    <source>
        <dbReference type="ARBA" id="ARBA00022884"/>
    </source>
</evidence>
<comment type="similarity">
    <text evidence="9">Belongs to the Dus family. DusA subfamily.</text>
</comment>
<gene>
    <name evidence="9 14" type="primary">dusA</name>
    <name evidence="14" type="ORF">GCM10011309_07750</name>
</gene>
<dbReference type="InterPro" id="IPR013785">
    <property type="entry name" value="Aldolase_TIM"/>
</dbReference>
<feature type="binding site" evidence="9 12">
    <location>
        <begin position="11"/>
        <end position="13"/>
    </location>
    <ligand>
        <name>FMN</name>
        <dbReference type="ChEBI" id="CHEBI:58210"/>
    </ligand>
</feature>